<dbReference type="KEGG" id="bhc:JFL75_08010"/>
<dbReference type="PANTHER" id="PTHR38045">
    <property type="entry name" value="CHROMOSOME 1, WHOLE GENOME SHOTGUN SEQUENCE"/>
    <property type="match status" value="1"/>
</dbReference>
<proteinExistence type="predicted"/>
<dbReference type="Gene3D" id="1.50.10.100">
    <property type="entry name" value="Chondroitin AC/alginate lyase"/>
    <property type="match status" value="1"/>
</dbReference>
<protein>
    <submittedName>
        <fullName evidence="1">Heparinase II/III family protein</fullName>
    </submittedName>
</protein>
<sequence>MIPDAAVLLKGLRAGTDRGCSGSKLFRELAGDNAKDGILNNPSLAESLGLLTDAQDRLAGSAIPDLPFSLFSLYRRNGSRLAYEDRYFERRRRLLVSGLSVWLWERPGDVTALEDILWAICDEYTWSLPAHLDDALPGFGSGTILRDGIAVGGTRDDSLVLDLFACETGFALAECCAMTEHLLDRELILRVRDTVRRRIIESYITHGGFQKWELMDNNWCAVCAGSIAGTALYLVEDDALLGGILFKLMPALDRFLGSFSPDGACLEGLSYWTYGVEFYTAAADLLFRRTAGSVDLMDDPRLPAIARFQQYCYFPGGATVAFSDGGGRDVYRTGLGCFLARRFSGVTLPPEQYGMGILGDHCHRFAPALRDLLWTGGTPEKTGGSWCTVFPEAQWMLCSGAGDTGFAAKGGFNDEPHNHNDTGSFIFYRKGSMLLCDLGAGEYTKEYFGPERYGFLCTASRGHNLPIIGGQGQKAGGEFRCGDFEYDGEGGLSMDLAPAYGIPAFRRLGRRFRFDPSAGSVLLRDTFVFDGPSLAVTERFITLVPPAVLGSTVRIESNGAECTLSSGDGTEPSVAAEVYRDHSGNPVTVYFTDFSFNSPDREFSCSFTIE</sequence>
<reference evidence="1" key="1">
    <citation type="submission" date="2021-01" db="EMBL/GenBank/DDBJ databases">
        <title>Description of Breznakiella homolactica.</title>
        <authorList>
            <person name="Song Y."/>
            <person name="Brune A."/>
        </authorList>
    </citation>
    <scope>NUCLEOTIDE SEQUENCE</scope>
    <source>
        <strain evidence="1">RmG30</strain>
    </source>
</reference>
<dbReference type="SUPFAM" id="SSF48230">
    <property type="entry name" value="Chondroitin AC/alginate lyase"/>
    <property type="match status" value="1"/>
</dbReference>
<dbReference type="EMBL" id="CP067089">
    <property type="protein sequence ID" value="QQO10847.1"/>
    <property type="molecule type" value="Genomic_DNA"/>
</dbReference>
<name>A0A7T8BBR1_9SPIR</name>
<keyword evidence="2" id="KW-1185">Reference proteome</keyword>
<dbReference type="AlphaFoldDB" id="A0A7T8BBR1"/>
<dbReference type="RefSeq" id="WP_215628152.1">
    <property type="nucleotide sequence ID" value="NZ_CP067089.2"/>
</dbReference>
<dbReference type="PANTHER" id="PTHR38045:SF1">
    <property type="entry name" value="HEPARINASE II_III-LIKE PROTEIN"/>
    <property type="match status" value="1"/>
</dbReference>
<dbReference type="InterPro" id="IPR008929">
    <property type="entry name" value="Chondroitin_lyas"/>
</dbReference>
<organism evidence="1 2">
    <name type="scientific">Breznakiella homolactica</name>
    <dbReference type="NCBI Taxonomy" id="2798577"/>
    <lineage>
        <taxon>Bacteria</taxon>
        <taxon>Pseudomonadati</taxon>
        <taxon>Spirochaetota</taxon>
        <taxon>Spirochaetia</taxon>
        <taxon>Spirochaetales</taxon>
        <taxon>Breznakiellaceae</taxon>
        <taxon>Breznakiella</taxon>
    </lineage>
</organism>
<dbReference type="Proteomes" id="UP000595917">
    <property type="component" value="Chromosome"/>
</dbReference>
<evidence type="ECO:0000313" key="1">
    <source>
        <dbReference type="EMBL" id="QQO10847.1"/>
    </source>
</evidence>
<dbReference type="Gene3D" id="2.70.98.70">
    <property type="match status" value="1"/>
</dbReference>
<accession>A0A7T8BBR1</accession>
<gene>
    <name evidence="1" type="ORF">JFL75_08010</name>
</gene>
<evidence type="ECO:0000313" key="2">
    <source>
        <dbReference type="Proteomes" id="UP000595917"/>
    </source>
</evidence>